<dbReference type="InterPro" id="IPR030890">
    <property type="entry name" value="LP_HExxH_w_TonB"/>
</dbReference>
<dbReference type="AlphaFoldDB" id="A0A6N3F0U7"/>
<dbReference type="Pfam" id="PF15890">
    <property type="entry name" value="Peptidase_Mx1"/>
    <property type="match status" value="1"/>
</dbReference>
<sequence>MKKYIGYLLLAGLTLTTVSCNDDDLDSNSIFNTTPPVRNEFDNWLLTNYVAPYNIEVKYKWEDIESNLTYDLVPAGMKESIKLAKVVKYVWLESYDEVAGIEFLRTYVPKQILMIGSAAYDADTQTVMLGTAEGGMKVILYNVNNIDNYLNDPEQLNASYFHVMHHEFTHVLHQTKPYDPDFEKITESDYIGSQWAETADTTANKKGFVTAYAMDQPDEDFAETISCYITNDQTWWDNLLKGAGEKGASLITQKFEIAKTYLRDSWNIDINQLRATVLRRCNEIPELDLETL</sequence>
<evidence type="ECO:0008006" key="2">
    <source>
        <dbReference type="Google" id="ProtNLM"/>
    </source>
</evidence>
<protein>
    <recommendedName>
        <fullName evidence="2">Substrate import-associated zinc metallohydrolase lipoprotein</fullName>
    </recommendedName>
</protein>
<gene>
    <name evidence="1" type="ORF">PCLFYP37_02966</name>
</gene>
<dbReference type="Gene3D" id="3.40.390.70">
    <property type="match status" value="1"/>
</dbReference>
<dbReference type="NCBIfam" id="TIGR04549">
    <property type="entry name" value="LP_HExxH_w_tonB"/>
    <property type="match status" value="1"/>
</dbReference>
<accession>A0A6N3F0U7</accession>
<name>A0A6N3F0U7_9BACT</name>
<dbReference type="PROSITE" id="PS51257">
    <property type="entry name" value="PROKAR_LIPOPROTEIN"/>
    <property type="match status" value="1"/>
</dbReference>
<dbReference type="SUPFAM" id="SSF55486">
    <property type="entry name" value="Metalloproteases ('zincins'), catalytic domain"/>
    <property type="match status" value="1"/>
</dbReference>
<dbReference type="EMBL" id="CACRUT010000016">
    <property type="protein sequence ID" value="VYU45623.1"/>
    <property type="molecule type" value="Genomic_DNA"/>
</dbReference>
<dbReference type="RefSeq" id="WP_302580777.1">
    <property type="nucleotide sequence ID" value="NZ_CACRUT010000016.1"/>
</dbReference>
<proteinExistence type="predicted"/>
<evidence type="ECO:0000313" key="1">
    <source>
        <dbReference type="EMBL" id="VYU45623.1"/>
    </source>
</evidence>
<organism evidence="1">
    <name type="scientific">Paraprevotella clara</name>
    <dbReference type="NCBI Taxonomy" id="454154"/>
    <lineage>
        <taxon>Bacteria</taxon>
        <taxon>Pseudomonadati</taxon>
        <taxon>Bacteroidota</taxon>
        <taxon>Bacteroidia</taxon>
        <taxon>Bacteroidales</taxon>
        <taxon>Prevotellaceae</taxon>
        <taxon>Paraprevotella</taxon>
    </lineage>
</organism>
<reference evidence="1" key="1">
    <citation type="submission" date="2019-11" db="EMBL/GenBank/DDBJ databases">
        <authorList>
            <person name="Feng L."/>
        </authorList>
    </citation>
    <scope>NUCLEOTIDE SEQUENCE</scope>
    <source>
        <strain evidence="1">PclaraLFYP37</strain>
    </source>
</reference>